<dbReference type="PANTHER" id="PTHR22726">
    <property type="entry name" value="METALLOENDOPEPTIDASE OMA1"/>
    <property type="match status" value="1"/>
</dbReference>
<dbReference type="InterPro" id="IPR051156">
    <property type="entry name" value="Mito/Outer_Membr_Metalloprot"/>
</dbReference>
<dbReference type="Proteomes" id="UP000759443">
    <property type="component" value="Unassembled WGS sequence"/>
</dbReference>
<dbReference type="PANTHER" id="PTHR22726:SF1">
    <property type="entry name" value="METALLOENDOPEPTIDASE OMA1, MITOCHONDRIAL"/>
    <property type="match status" value="1"/>
</dbReference>
<evidence type="ECO:0000313" key="11">
    <source>
        <dbReference type="EMBL" id="MBP1853567.1"/>
    </source>
</evidence>
<dbReference type="InterPro" id="IPR055518">
    <property type="entry name" value="DUF7092"/>
</dbReference>
<evidence type="ECO:0000256" key="2">
    <source>
        <dbReference type="ARBA" id="ARBA00022723"/>
    </source>
</evidence>
<keyword evidence="8" id="KW-0472">Membrane</keyword>
<evidence type="ECO:0000256" key="1">
    <source>
        <dbReference type="ARBA" id="ARBA00022670"/>
    </source>
</evidence>
<feature type="domain" description="DUF7092" evidence="10">
    <location>
        <begin position="16"/>
        <end position="93"/>
    </location>
</feature>
<evidence type="ECO:0000256" key="8">
    <source>
        <dbReference type="SAM" id="Phobius"/>
    </source>
</evidence>
<comment type="similarity">
    <text evidence="6">Belongs to the peptidase M48 family.</text>
</comment>
<proteinExistence type="inferred from homology"/>
<dbReference type="CDD" id="cd07332">
    <property type="entry name" value="M48C_Oma1_like"/>
    <property type="match status" value="1"/>
</dbReference>
<feature type="transmembrane region" description="Helical" evidence="8">
    <location>
        <begin position="112"/>
        <end position="130"/>
    </location>
</feature>
<gene>
    <name evidence="11" type="ORF">J2Z17_005029</name>
</gene>
<evidence type="ECO:0000256" key="5">
    <source>
        <dbReference type="ARBA" id="ARBA00023049"/>
    </source>
</evidence>
<keyword evidence="5 6" id="KW-0482">Metalloprotease</keyword>
<dbReference type="EMBL" id="JAGGJU010000020">
    <property type="protein sequence ID" value="MBP1853567.1"/>
    <property type="molecule type" value="Genomic_DNA"/>
</dbReference>
<name>A0ABS4E6J6_9HYPH</name>
<comment type="cofactor">
    <cofactor evidence="6">
        <name>Zn(2+)</name>
        <dbReference type="ChEBI" id="CHEBI:29105"/>
    </cofactor>
    <text evidence="6">Binds 1 zinc ion per subunit.</text>
</comment>
<comment type="caution">
    <text evidence="11">The sequence shown here is derived from an EMBL/GenBank/DDBJ whole genome shotgun (WGS) entry which is preliminary data.</text>
</comment>
<dbReference type="GO" id="GO:0008233">
    <property type="term" value="F:peptidase activity"/>
    <property type="evidence" value="ECO:0007669"/>
    <property type="project" value="UniProtKB-KW"/>
</dbReference>
<keyword evidence="3 6" id="KW-0378">Hydrolase</keyword>
<evidence type="ECO:0000256" key="3">
    <source>
        <dbReference type="ARBA" id="ARBA00022801"/>
    </source>
</evidence>
<evidence type="ECO:0000259" key="10">
    <source>
        <dbReference type="Pfam" id="PF23368"/>
    </source>
</evidence>
<feature type="domain" description="Peptidase M48" evidence="9">
    <location>
        <begin position="206"/>
        <end position="351"/>
    </location>
</feature>
<keyword evidence="4 6" id="KW-0862">Zinc</keyword>
<dbReference type="RefSeq" id="WP_245224348.1">
    <property type="nucleotide sequence ID" value="NZ_JAGGJU010000020.1"/>
</dbReference>
<keyword evidence="8" id="KW-0812">Transmembrane</keyword>
<feature type="region of interest" description="Disordered" evidence="7">
    <location>
        <begin position="1"/>
        <end position="28"/>
    </location>
</feature>
<keyword evidence="2" id="KW-0479">Metal-binding</keyword>
<protein>
    <submittedName>
        <fullName evidence="11">Zn-dependent protease with chaperone function</fullName>
    </submittedName>
</protein>
<evidence type="ECO:0000256" key="4">
    <source>
        <dbReference type="ARBA" id="ARBA00022833"/>
    </source>
</evidence>
<sequence length="356" mass="38432">MDSSEQRVAPRRIAVGHWHPPGSSRAEPARLDLRGRTLTVSLDGAPGDPVAIGDLASVAISDRVGRIPRRLEFNTGALFETLDNEAIDDLLKGRRVNRMGAVHWLEQFHPRLLVLVAAVVLLAASIYRYGVPALVELAVWMTPPVAERAMATGTLASLDKAVFKPSTLPQERRDEIAGDFRELAGFAARGRDGYTLNFRGGGVIGPNAFALPGGTLVLTDELVELAGDDEEAILGVLAHEIGHVDRQHSLRQVYRSAGTAALIMLIAGDIGDAGEDLLTGGAALLSLSYSRGAESDADHVSVELMHKAGHDPRSIARFFQLIEEKLKVKGKSSILSTHPGTAERREQVDRWIAEME</sequence>
<evidence type="ECO:0000256" key="6">
    <source>
        <dbReference type="RuleBase" id="RU003983"/>
    </source>
</evidence>
<dbReference type="Pfam" id="PF23368">
    <property type="entry name" value="DUF7092"/>
    <property type="match status" value="1"/>
</dbReference>
<evidence type="ECO:0000313" key="12">
    <source>
        <dbReference type="Proteomes" id="UP000759443"/>
    </source>
</evidence>
<dbReference type="GO" id="GO:0006508">
    <property type="term" value="P:proteolysis"/>
    <property type="evidence" value="ECO:0007669"/>
    <property type="project" value="UniProtKB-KW"/>
</dbReference>
<organism evidence="11 12">
    <name type="scientific">Rhizobium halophytocola</name>
    <dbReference type="NCBI Taxonomy" id="735519"/>
    <lineage>
        <taxon>Bacteria</taxon>
        <taxon>Pseudomonadati</taxon>
        <taxon>Pseudomonadota</taxon>
        <taxon>Alphaproteobacteria</taxon>
        <taxon>Hyphomicrobiales</taxon>
        <taxon>Rhizobiaceae</taxon>
        <taxon>Rhizobium/Agrobacterium group</taxon>
        <taxon>Rhizobium</taxon>
    </lineage>
</organism>
<evidence type="ECO:0000259" key="9">
    <source>
        <dbReference type="Pfam" id="PF01435"/>
    </source>
</evidence>
<dbReference type="Pfam" id="PF01435">
    <property type="entry name" value="Peptidase_M48"/>
    <property type="match status" value="1"/>
</dbReference>
<evidence type="ECO:0000256" key="7">
    <source>
        <dbReference type="SAM" id="MobiDB-lite"/>
    </source>
</evidence>
<reference evidence="11 12" key="1">
    <citation type="submission" date="2021-03" db="EMBL/GenBank/DDBJ databases">
        <title>Genomic Encyclopedia of Type Strains, Phase IV (KMG-IV): sequencing the most valuable type-strain genomes for metagenomic binning, comparative biology and taxonomic classification.</title>
        <authorList>
            <person name="Goeker M."/>
        </authorList>
    </citation>
    <scope>NUCLEOTIDE SEQUENCE [LARGE SCALE GENOMIC DNA]</scope>
    <source>
        <strain evidence="11 12">DSM 21600</strain>
    </source>
</reference>
<keyword evidence="8" id="KW-1133">Transmembrane helix</keyword>
<keyword evidence="1 6" id="KW-0645">Protease</keyword>
<keyword evidence="12" id="KW-1185">Reference proteome</keyword>
<dbReference type="Gene3D" id="3.30.2010.10">
    <property type="entry name" value="Metalloproteases ('zincins'), catalytic domain"/>
    <property type="match status" value="1"/>
</dbReference>
<dbReference type="InterPro" id="IPR001915">
    <property type="entry name" value="Peptidase_M48"/>
</dbReference>
<accession>A0ABS4E6J6</accession>